<name>E4TUG6_MARTH</name>
<evidence type="ECO:0000256" key="1">
    <source>
        <dbReference type="SAM" id="Phobius"/>
    </source>
</evidence>
<dbReference type="EMBL" id="CP002349">
    <property type="protein sequence ID" value="ADR22084.1"/>
    <property type="molecule type" value="Genomic_DNA"/>
</dbReference>
<keyword evidence="1" id="KW-0472">Membrane</keyword>
<accession>E4TUG6</accession>
<keyword evidence="1" id="KW-1133">Transmembrane helix</keyword>
<dbReference type="KEGG" id="mtt:Ftrac_2101"/>
<keyword evidence="5" id="KW-1185">Reference proteome</keyword>
<keyword evidence="2" id="KW-0732">Signal</keyword>
<reference evidence="4 5" key="1">
    <citation type="journal article" date="2011" name="Stand. Genomic Sci.">
        <title>Complete genome sequence of Marivirga tractuosa type strain (H-43).</title>
        <authorList>
            <person name="Pagani I."/>
            <person name="Chertkov O."/>
            <person name="Lapidus A."/>
            <person name="Lucas S."/>
            <person name="Del Rio T.G."/>
            <person name="Tice H."/>
            <person name="Copeland A."/>
            <person name="Cheng J.F."/>
            <person name="Nolan M."/>
            <person name="Saunders E."/>
            <person name="Pitluck S."/>
            <person name="Held B."/>
            <person name="Goodwin L."/>
            <person name="Liolios K."/>
            <person name="Ovchinikova G."/>
            <person name="Ivanova N."/>
            <person name="Mavromatis K."/>
            <person name="Pati A."/>
            <person name="Chen A."/>
            <person name="Palaniappan K."/>
            <person name="Land M."/>
            <person name="Hauser L."/>
            <person name="Jeffries C.D."/>
            <person name="Detter J.C."/>
            <person name="Han C."/>
            <person name="Tapia R."/>
            <person name="Ngatchou-Djao O.D."/>
            <person name="Rohde M."/>
            <person name="Goker M."/>
            <person name="Spring S."/>
            <person name="Sikorski J."/>
            <person name="Woyke T."/>
            <person name="Bristow J."/>
            <person name="Eisen J.A."/>
            <person name="Markowitz V."/>
            <person name="Hugenholtz P."/>
            <person name="Klenk H.P."/>
            <person name="Kyrpides N.C."/>
        </authorList>
    </citation>
    <scope>NUCLEOTIDE SEQUENCE [LARGE SCALE GENOMIC DNA]</scope>
    <source>
        <strain evidence="5">ATCC 23168 / DSM 4126 / NBRC 15989 / NCIMB 1408 / VKM B-1430 / H-43</strain>
    </source>
</reference>
<keyword evidence="1" id="KW-0812">Transmembrane</keyword>
<evidence type="ECO:0000259" key="3">
    <source>
        <dbReference type="Pfam" id="PF04945"/>
    </source>
</evidence>
<dbReference type="HOGENOM" id="CLU_168928_0_0_10"/>
<feature type="transmembrane region" description="Helical" evidence="1">
    <location>
        <begin position="98"/>
        <end position="119"/>
    </location>
</feature>
<organism evidence="4 5">
    <name type="scientific">Marivirga tractuosa (strain ATCC 23168 / DSM 4126 / NBRC 15989 / NCIMB 1408 / VKM B-1430 / H-43)</name>
    <name type="common">Microscilla tractuosa</name>
    <name type="synonym">Flexibacter tractuosus</name>
    <dbReference type="NCBI Taxonomy" id="643867"/>
    <lineage>
        <taxon>Bacteria</taxon>
        <taxon>Pseudomonadati</taxon>
        <taxon>Bacteroidota</taxon>
        <taxon>Cytophagia</taxon>
        <taxon>Cytophagales</taxon>
        <taxon>Marivirgaceae</taxon>
        <taxon>Marivirga</taxon>
    </lineage>
</organism>
<sequence length="121" mass="13497">MKYFKQSNRMAVYLALMSLLLTQVSCSSSQHIALAAGQHMDPTCGIVVNEHTAISYSYQGTIYYFDTEECLSVFKKNPNKFIKDSRGNWNVNASHMGWWLPATGGIMVVGMTLAMILGLNH</sequence>
<feature type="chain" id="PRO_5003187341" evidence="2">
    <location>
        <begin position="28"/>
        <end position="121"/>
    </location>
</feature>
<gene>
    <name evidence="4" type="ordered locus">Ftrac_2101</name>
</gene>
<dbReference type="Pfam" id="PF04945">
    <property type="entry name" value="YHS"/>
    <property type="match status" value="1"/>
</dbReference>
<evidence type="ECO:0000313" key="5">
    <source>
        <dbReference type="Proteomes" id="UP000008720"/>
    </source>
</evidence>
<dbReference type="STRING" id="643867.Ftrac_2101"/>
<feature type="signal peptide" evidence="2">
    <location>
        <begin position="1"/>
        <end position="27"/>
    </location>
</feature>
<evidence type="ECO:0000313" key="4">
    <source>
        <dbReference type="EMBL" id="ADR22084.1"/>
    </source>
</evidence>
<dbReference type="eggNOG" id="COG3350">
    <property type="taxonomic scope" value="Bacteria"/>
</dbReference>
<proteinExistence type="predicted"/>
<dbReference type="RefSeq" id="WP_013454227.1">
    <property type="nucleotide sequence ID" value="NC_014759.1"/>
</dbReference>
<dbReference type="AlphaFoldDB" id="E4TUG6"/>
<evidence type="ECO:0000256" key="2">
    <source>
        <dbReference type="SAM" id="SignalP"/>
    </source>
</evidence>
<dbReference type="Proteomes" id="UP000008720">
    <property type="component" value="Chromosome"/>
</dbReference>
<dbReference type="InterPro" id="IPR007029">
    <property type="entry name" value="YHS_dom"/>
</dbReference>
<protein>
    <submittedName>
        <fullName evidence="4">YHS domain-containing protein</fullName>
    </submittedName>
</protein>
<feature type="domain" description="YHS" evidence="3">
    <location>
        <begin position="40"/>
        <end position="82"/>
    </location>
</feature>